<feature type="region of interest" description="Disordered" evidence="1">
    <location>
        <begin position="1"/>
        <end position="25"/>
    </location>
</feature>
<dbReference type="AlphaFoldDB" id="W2J7S3"/>
<evidence type="ECO:0000313" key="2">
    <source>
        <dbReference type="EMBL" id="ETK89083.1"/>
    </source>
</evidence>
<evidence type="ECO:0000313" key="3">
    <source>
        <dbReference type="EMBL" id="ETL42495.1"/>
    </source>
</evidence>
<accession>W2J7S3</accession>
<dbReference type="EMBL" id="KI678996">
    <property type="protein sequence ID" value="ETL95664.1"/>
    <property type="molecule type" value="Genomic_DNA"/>
</dbReference>
<reference evidence="2" key="2">
    <citation type="submission" date="2013-11" db="EMBL/GenBank/DDBJ databases">
        <title>The Genome Sequence of Phytophthora parasitica CJ02B3.</title>
        <authorList>
            <consortium name="The Broad Institute Genomics Platform"/>
            <person name="Russ C."/>
            <person name="Tyler B."/>
            <person name="Panabieres F."/>
            <person name="Shan W."/>
            <person name="Tripathy S."/>
            <person name="Grunwald N."/>
            <person name="Machado M."/>
            <person name="Johnson C.S."/>
            <person name="Arredondo F."/>
            <person name="Hong C."/>
            <person name="Coffey M."/>
            <person name="Young S.K."/>
            <person name="Zeng Q."/>
            <person name="Gargeya S."/>
            <person name="Fitzgerald M."/>
            <person name="Abouelleil A."/>
            <person name="Alvarado L."/>
            <person name="Chapman S.B."/>
            <person name="Gainer-Dewar J."/>
            <person name="Goldberg J."/>
            <person name="Griggs A."/>
            <person name="Gujja S."/>
            <person name="Hansen M."/>
            <person name="Howarth C."/>
            <person name="Imamovic A."/>
            <person name="Ireland A."/>
            <person name="Larimer J."/>
            <person name="McCowan C."/>
            <person name="Murphy C."/>
            <person name="Pearson M."/>
            <person name="Poon T.W."/>
            <person name="Priest M."/>
            <person name="Roberts A."/>
            <person name="Saif S."/>
            <person name="Shea T."/>
            <person name="Sykes S."/>
            <person name="Wortman J."/>
            <person name="Nusbaum C."/>
            <person name="Birren B."/>
        </authorList>
    </citation>
    <scope>NUCLEOTIDE SEQUENCE [LARGE SCALE GENOMIC DNA]</scope>
    <source>
        <strain evidence="2">CJ02B3</strain>
    </source>
</reference>
<sequence>MKHPFDHSEGDSNFRITEKRSASTQIASPVTVTPFSLHQATQLARNLSSFGWRIVCRNFVAPTARPEVTPSLFCALIDTISLLVAEPEEDRRFYEPMNLALFGTY</sequence>
<feature type="compositionally biased region" description="Basic and acidic residues" evidence="1">
    <location>
        <begin position="1"/>
        <end position="21"/>
    </location>
</feature>
<organism evidence="3 5">
    <name type="scientific">Phytophthora nicotianae</name>
    <name type="common">Potato buckeye rot agent</name>
    <name type="synonym">Phytophthora parasitica</name>
    <dbReference type="NCBI Taxonomy" id="4792"/>
    <lineage>
        <taxon>Eukaryota</taxon>
        <taxon>Sar</taxon>
        <taxon>Stramenopiles</taxon>
        <taxon>Oomycota</taxon>
        <taxon>Peronosporomycetes</taxon>
        <taxon>Peronosporales</taxon>
        <taxon>Peronosporaceae</taxon>
        <taxon>Phytophthora</taxon>
    </lineage>
</organism>
<protein>
    <submittedName>
        <fullName evidence="3">Uncharacterized protein</fullName>
    </submittedName>
</protein>
<gene>
    <name evidence="2" type="ORF">L915_06768</name>
    <name evidence="3" type="ORF">L916_06706</name>
    <name evidence="4" type="ORF">L917_06574</name>
</gene>
<proteinExistence type="predicted"/>
<evidence type="ECO:0000256" key="1">
    <source>
        <dbReference type="SAM" id="MobiDB-lite"/>
    </source>
</evidence>
<reference evidence="4" key="1">
    <citation type="submission" date="2013-11" db="EMBL/GenBank/DDBJ databases">
        <title>The Genome Sequence of Phytophthora parasitica CHvinca01.</title>
        <authorList>
            <consortium name="The Broad Institute Genomics Platform"/>
            <person name="Russ C."/>
            <person name="Tyler B."/>
            <person name="Panabieres F."/>
            <person name="Shan W."/>
            <person name="Tripathy S."/>
            <person name="Grunwald N."/>
            <person name="Machado M."/>
            <person name="Johnson C.S."/>
            <person name="Arredondo F."/>
            <person name="Hong C."/>
            <person name="Coffey M."/>
            <person name="Young S.K."/>
            <person name="Zeng Q."/>
            <person name="Gargeya S."/>
            <person name="Fitzgerald M."/>
            <person name="Abouelleil A."/>
            <person name="Alvarado L."/>
            <person name="Chapman S.B."/>
            <person name="Gainer-Dewar J."/>
            <person name="Goldberg J."/>
            <person name="Griggs A."/>
            <person name="Gujja S."/>
            <person name="Hansen M."/>
            <person name="Howarth C."/>
            <person name="Imamovic A."/>
            <person name="Ireland A."/>
            <person name="Larimer J."/>
            <person name="McCowan C."/>
            <person name="Murphy C."/>
            <person name="Pearson M."/>
            <person name="Poon T.W."/>
            <person name="Priest M."/>
            <person name="Roberts A."/>
            <person name="Saif S."/>
            <person name="Shea T."/>
            <person name="Sykes S."/>
            <person name="Wortman J."/>
            <person name="Nusbaum C."/>
            <person name="Birren B."/>
        </authorList>
    </citation>
    <scope>NUCLEOTIDE SEQUENCE [LARGE SCALE GENOMIC DNA]</scope>
    <source>
        <strain evidence="4">CHvinca01</strain>
    </source>
</reference>
<dbReference type="EMBL" id="KI672289">
    <property type="protein sequence ID" value="ETL42495.1"/>
    <property type="molecule type" value="Genomic_DNA"/>
</dbReference>
<reference evidence="3 5" key="3">
    <citation type="submission" date="2013-11" db="EMBL/GenBank/DDBJ databases">
        <title>The Genome Sequence of Phytophthora parasitica CJ05E6.</title>
        <authorList>
            <consortium name="The Broad Institute Genomics Platform"/>
            <person name="Russ C."/>
            <person name="Tyler B."/>
            <person name="Panabieres F."/>
            <person name="Shan W."/>
            <person name="Tripathy S."/>
            <person name="Grunwald N."/>
            <person name="Machado M."/>
            <person name="Johnson C.S."/>
            <person name="Arredondo F."/>
            <person name="Hong C."/>
            <person name="Coffey M."/>
            <person name="Young S.K."/>
            <person name="Zeng Q."/>
            <person name="Gargeya S."/>
            <person name="Fitzgerald M."/>
            <person name="Abouelleil A."/>
            <person name="Alvarado L."/>
            <person name="Chapman S.B."/>
            <person name="Gainer-Dewar J."/>
            <person name="Goldberg J."/>
            <person name="Griggs A."/>
            <person name="Gujja S."/>
            <person name="Hansen M."/>
            <person name="Howarth C."/>
            <person name="Imamovic A."/>
            <person name="Ireland A."/>
            <person name="Larimer J."/>
            <person name="McCowan C."/>
            <person name="Murphy C."/>
            <person name="Pearson M."/>
            <person name="Poon T.W."/>
            <person name="Priest M."/>
            <person name="Roberts A."/>
            <person name="Saif S."/>
            <person name="Shea T."/>
            <person name="Sykes S."/>
            <person name="Wortman J."/>
            <person name="Nusbaum C."/>
            <person name="Birren B."/>
        </authorList>
    </citation>
    <scope>NUCLEOTIDE SEQUENCE [LARGE SCALE GENOMIC DNA]</scope>
    <source>
        <strain evidence="3 5">CJ05E6</strain>
    </source>
</reference>
<dbReference type="Proteomes" id="UP000053236">
    <property type="component" value="Unassembled WGS sequence"/>
</dbReference>
<evidence type="ECO:0000313" key="4">
    <source>
        <dbReference type="EMBL" id="ETL95664.1"/>
    </source>
</evidence>
<dbReference type="Proteomes" id="UP000054423">
    <property type="component" value="Unassembled WGS sequence"/>
</dbReference>
<dbReference type="EMBL" id="KI685725">
    <property type="protein sequence ID" value="ETK89083.1"/>
    <property type="molecule type" value="Genomic_DNA"/>
</dbReference>
<dbReference type="Proteomes" id="UP000053864">
    <property type="component" value="Unassembled WGS sequence"/>
</dbReference>
<evidence type="ECO:0000313" key="5">
    <source>
        <dbReference type="Proteomes" id="UP000053864"/>
    </source>
</evidence>
<name>W2J7S3_PHYNI</name>